<dbReference type="AlphaFoldDB" id="C6HX22"/>
<evidence type="ECO:0000313" key="3">
    <source>
        <dbReference type="Proteomes" id="UP000009374"/>
    </source>
</evidence>
<name>C6HX22_9BACT</name>
<dbReference type="EMBL" id="GG693873">
    <property type="protein sequence ID" value="EES52732.1"/>
    <property type="molecule type" value="Genomic_DNA"/>
</dbReference>
<gene>
    <name evidence="2" type="ORF">UBAL3_92050104</name>
</gene>
<dbReference type="Proteomes" id="UP000009374">
    <property type="component" value="Unassembled WGS sequence"/>
</dbReference>
<proteinExistence type="predicted"/>
<organism evidence="2 3">
    <name type="scientific">Leptospirillum ferrodiazotrophum</name>
    <dbReference type="NCBI Taxonomy" id="412449"/>
    <lineage>
        <taxon>Bacteria</taxon>
        <taxon>Pseudomonadati</taxon>
        <taxon>Nitrospirota</taxon>
        <taxon>Nitrospiria</taxon>
        <taxon>Nitrospirales</taxon>
        <taxon>Nitrospiraceae</taxon>
        <taxon>Leptospirillum</taxon>
    </lineage>
</organism>
<reference evidence="2 3" key="1">
    <citation type="journal article" date="2009" name="Appl. Environ. Microbiol.">
        <title>Community genomic and proteomic analyses of chemoautotrophic iron-oxidizing "Leptospirillum rubarum" (Group II) and "Leptospirillum ferrodiazotrophum" (Group III) bacteria in acid mine drainage biofilms.</title>
        <authorList>
            <person name="Goltsman D.S."/>
            <person name="Denef V.J."/>
            <person name="Singer S.W."/>
            <person name="VerBerkmoes N.C."/>
            <person name="Lefsrud M."/>
            <person name="Mueller R.S."/>
            <person name="Dick G.J."/>
            <person name="Sun C.L."/>
            <person name="Wheeler K.E."/>
            <person name="Zemla A."/>
            <person name="Baker B.J."/>
            <person name="Hauser L."/>
            <person name="Land M."/>
            <person name="Shah M.B."/>
            <person name="Thelen M.P."/>
            <person name="Hettich R.L."/>
            <person name="Banfield J.F."/>
        </authorList>
    </citation>
    <scope>NUCLEOTIDE SEQUENCE [LARGE SCALE GENOMIC DNA]</scope>
</reference>
<protein>
    <submittedName>
        <fullName evidence="2">Uncharacterized protein</fullName>
    </submittedName>
</protein>
<keyword evidence="3" id="KW-1185">Reference proteome</keyword>
<sequence length="231" mass="23757">MKRTNSIDIFLLVLWALLLVVASGGRGGFPGMNEGGLPGGDPFHPGGAFHHPRQRVPQSPRFTPIAQPFSVVPIGGPPLGQVSLPSVPNLPGAFGQSSAAFAPPPPTNVTVAPPTVLLIPQGGLGVSSTNAFIPPSPQMPPVSVAGNAPQAAPGQGTSYFVPFALGPTAILNQFIQPPLVPFGQVGVPAQNYLPGFFLGNANPFNRSCNYYYFAGCGASGGAVTDFNFSTR</sequence>
<accession>C6HX22</accession>
<feature type="region of interest" description="Disordered" evidence="1">
    <location>
        <begin position="34"/>
        <end position="59"/>
    </location>
</feature>
<evidence type="ECO:0000313" key="2">
    <source>
        <dbReference type="EMBL" id="EES52732.1"/>
    </source>
</evidence>
<evidence type="ECO:0000256" key="1">
    <source>
        <dbReference type="SAM" id="MobiDB-lite"/>
    </source>
</evidence>